<keyword evidence="3 6" id="KW-0732">Signal</keyword>
<dbReference type="PROSITE" id="PS51257">
    <property type="entry name" value="PROKAR_LIPOPROTEIN"/>
    <property type="match status" value="1"/>
</dbReference>
<evidence type="ECO:0000313" key="10">
    <source>
        <dbReference type="Proteomes" id="UP000812961"/>
    </source>
</evidence>
<gene>
    <name evidence="9" type="ORF">K1Y79_00750</name>
</gene>
<evidence type="ECO:0000256" key="6">
    <source>
        <dbReference type="SAM" id="SignalP"/>
    </source>
</evidence>
<evidence type="ECO:0000313" key="9">
    <source>
        <dbReference type="EMBL" id="MBW8682846.1"/>
    </source>
</evidence>
<dbReference type="Proteomes" id="UP000812961">
    <property type="component" value="Unassembled WGS sequence"/>
</dbReference>
<evidence type="ECO:0000256" key="3">
    <source>
        <dbReference type="ARBA" id="ARBA00022729"/>
    </source>
</evidence>
<evidence type="ECO:0000256" key="4">
    <source>
        <dbReference type="ARBA" id="ARBA00023136"/>
    </source>
</evidence>
<sequence length="487" mass="54162">MRTRYTFHIYLFFCCMLTLGCSKELAEDPRGLVAGDDALSSPAGLESVLNGAYGSLLVPWTSGFTSVSQIAMTMGADDITTHPGSNKEEFREFDRFNVSSLNSRMNPIWLGCYKTIQSATNIINNYEQVQGGNLDTLHAIAGEASYLRALCYYWLTRLWGEVPVIPSEIYTPEFLTLKKSKPADIYRLIEADLIRAEEWVPNTRRSLGRPNNGTVKALLAEVYLTEAGWPLKDQTKYALAAAKAKEVIDNKASYGFDLFTGDYLKIFAGGTVEDVFTLFTRGNWITYNSFYGLSTMPENEGGWSDFFPELNFFNNFPAGPRKDATFSTTFTLSNGTTIPWQETTTQHPYYKKYTIQSGKRDVYMSNNPVVMMRYAHVLLTYAEAQARAAGSPDNDAYAAVNAVRQRAGLPPLPAGLSGADFATAIVNERAWEFAGEWNRWFDLVRLEMVEAANAVKAPGDLPPANTITKANYWMPVPGADAVINPNL</sequence>
<dbReference type="Pfam" id="PF07980">
    <property type="entry name" value="SusD_RagB"/>
    <property type="match status" value="1"/>
</dbReference>
<dbReference type="RefSeq" id="WP_220248083.1">
    <property type="nucleotide sequence ID" value="NZ_JAICCF010000001.1"/>
</dbReference>
<keyword evidence="10" id="KW-1185">Reference proteome</keyword>
<keyword evidence="5" id="KW-0998">Cell outer membrane</keyword>
<dbReference type="InterPro" id="IPR012944">
    <property type="entry name" value="SusD_RagB_dom"/>
</dbReference>
<evidence type="ECO:0000256" key="2">
    <source>
        <dbReference type="ARBA" id="ARBA00006275"/>
    </source>
</evidence>
<dbReference type="Gene3D" id="1.25.40.390">
    <property type="match status" value="1"/>
</dbReference>
<accession>A0ABS7G623</accession>
<dbReference type="EMBL" id="JAICCF010000001">
    <property type="protein sequence ID" value="MBW8682846.1"/>
    <property type="molecule type" value="Genomic_DNA"/>
</dbReference>
<feature type="domain" description="RagB/SusD" evidence="7">
    <location>
        <begin position="333"/>
        <end position="460"/>
    </location>
</feature>
<evidence type="ECO:0000256" key="1">
    <source>
        <dbReference type="ARBA" id="ARBA00004442"/>
    </source>
</evidence>
<evidence type="ECO:0000259" key="8">
    <source>
        <dbReference type="Pfam" id="PF14322"/>
    </source>
</evidence>
<name>A0ABS7G623_9BACT</name>
<comment type="subcellular location">
    <subcellularLocation>
        <location evidence="1">Cell outer membrane</location>
    </subcellularLocation>
</comment>
<dbReference type="Pfam" id="PF14322">
    <property type="entry name" value="SusD-like_3"/>
    <property type="match status" value="1"/>
</dbReference>
<evidence type="ECO:0000259" key="7">
    <source>
        <dbReference type="Pfam" id="PF07980"/>
    </source>
</evidence>
<protein>
    <submittedName>
        <fullName evidence="9">RagB/SusD family nutrient uptake outer membrane protein</fullName>
    </submittedName>
</protein>
<proteinExistence type="inferred from homology"/>
<feature type="signal peptide" evidence="6">
    <location>
        <begin position="1"/>
        <end position="26"/>
    </location>
</feature>
<reference evidence="9 10" key="1">
    <citation type="submission" date="2021-08" db="EMBL/GenBank/DDBJ databases">
        <title>The genome sequence of Chitinophaga sp. B61.</title>
        <authorList>
            <person name="Zhang X."/>
        </authorList>
    </citation>
    <scope>NUCLEOTIDE SEQUENCE [LARGE SCALE GENOMIC DNA]</scope>
    <source>
        <strain evidence="9 10">B61</strain>
    </source>
</reference>
<comment type="caution">
    <text evidence="9">The sequence shown here is derived from an EMBL/GenBank/DDBJ whole genome shotgun (WGS) entry which is preliminary data.</text>
</comment>
<feature type="domain" description="SusD-like N-terminal" evidence="8">
    <location>
        <begin position="98"/>
        <end position="224"/>
    </location>
</feature>
<comment type="similarity">
    <text evidence="2">Belongs to the SusD family.</text>
</comment>
<dbReference type="SUPFAM" id="SSF48452">
    <property type="entry name" value="TPR-like"/>
    <property type="match status" value="1"/>
</dbReference>
<keyword evidence="4" id="KW-0472">Membrane</keyword>
<feature type="chain" id="PRO_5045168260" evidence="6">
    <location>
        <begin position="27"/>
        <end position="487"/>
    </location>
</feature>
<dbReference type="InterPro" id="IPR011990">
    <property type="entry name" value="TPR-like_helical_dom_sf"/>
</dbReference>
<organism evidence="9 10">
    <name type="scientific">Chitinophaga rhizophila</name>
    <dbReference type="NCBI Taxonomy" id="2866212"/>
    <lineage>
        <taxon>Bacteria</taxon>
        <taxon>Pseudomonadati</taxon>
        <taxon>Bacteroidota</taxon>
        <taxon>Chitinophagia</taxon>
        <taxon>Chitinophagales</taxon>
        <taxon>Chitinophagaceae</taxon>
        <taxon>Chitinophaga</taxon>
    </lineage>
</organism>
<dbReference type="InterPro" id="IPR033985">
    <property type="entry name" value="SusD-like_N"/>
</dbReference>
<evidence type="ECO:0000256" key="5">
    <source>
        <dbReference type="ARBA" id="ARBA00023237"/>
    </source>
</evidence>